<gene>
    <name evidence="2" type="ORF">HHI36_005253</name>
</gene>
<dbReference type="Proteomes" id="UP001516400">
    <property type="component" value="Unassembled WGS sequence"/>
</dbReference>
<name>A0ABD2NTJ4_9CUCU</name>
<evidence type="ECO:0000256" key="1">
    <source>
        <dbReference type="SAM" id="Coils"/>
    </source>
</evidence>
<sequence>MLNCRWEWFQLILKELYKFYSHMFNAYGKLFLLQKTNDIEDYHLRYMQENIHLSCSQRMACCSSPNVIEIPSNKNKNDSIKPRLDPVTETPKNIQIEELKNINERLTKDNLELKDTIRSLETKLKMLGDPNGPQQTTIPCYGKEDIDEKFIIRIRDDMRKGINVIRNFKTDNESSLSKKGKNLCQ</sequence>
<accession>A0ABD2NTJ4</accession>
<evidence type="ECO:0000313" key="2">
    <source>
        <dbReference type="EMBL" id="KAL3282052.1"/>
    </source>
</evidence>
<keyword evidence="3" id="KW-1185">Reference proteome</keyword>
<dbReference type="AlphaFoldDB" id="A0ABD2NTJ4"/>
<protein>
    <submittedName>
        <fullName evidence="2">Uncharacterized protein</fullName>
    </submittedName>
</protein>
<feature type="coiled-coil region" evidence="1">
    <location>
        <begin position="96"/>
        <end position="123"/>
    </location>
</feature>
<keyword evidence="1" id="KW-0175">Coiled coil</keyword>
<comment type="caution">
    <text evidence="2">The sequence shown here is derived from an EMBL/GenBank/DDBJ whole genome shotgun (WGS) entry which is preliminary data.</text>
</comment>
<dbReference type="EMBL" id="JABFTP020000144">
    <property type="protein sequence ID" value="KAL3282052.1"/>
    <property type="molecule type" value="Genomic_DNA"/>
</dbReference>
<evidence type="ECO:0000313" key="3">
    <source>
        <dbReference type="Proteomes" id="UP001516400"/>
    </source>
</evidence>
<organism evidence="2 3">
    <name type="scientific">Cryptolaemus montrouzieri</name>
    <dbReference type="NCBI Taxonomy" id="559131"/>
    <lineage>
        <taxon>Eukaryota</taxon>
        <taxon>Metazoa</taxon>
        <taxon>Ecdysozoa</taxon>
        <taxon>Arthropoda</taxon>
        <taxon>Hexapoda</taxon>
        <taxon>Insecta</taxon>
        <taxon>Pterygota</taxon>
        <taxon>Neoptera</taxon>
        <taxon>Endopterygota</taxon>
        <taxon>Coleoptera</taxon>
        <taxon>Polyphaga</taxon>
        <taxon>Cucujiformia</taxon>
        <taxon>Coccinelloidea</taxon>
        <taxon>Coccinellidae</taxon>
        <taxon>Scymninae</taxon>
        <taxon>Scymnini</taxon>
        <taxon>Cryptolaemus</taxon>
    </lineage>
</organism>
<reference evidence="2 3" key="1">
    <citation type="journal article" date="2021" name="BMC Biol.">
        <title>Horizontally acquired antibacterial genes associated with adaptive radiation of ladybird beetles.</title>
        <authorList>
            <person name="Li H.S."/>
            <person name="Tang X.F."/>
            <person name="Huang Y.H."/>
            <person name="Xu Z.Y."/>
            <person name="Chen M.L."/>
            <person name="Du X.Y."/>
            <person name="Qiu B.Y."/>
            <person name="Chen P.T."/>
            <person name="Zhang W."/>
            <person name="Slipinski A."/>
            <person name="Escalona H.E."/>
            <person name="Waterhouse R.M."/>
            <person name="Zwick A."/>
            <person name="Pang H."/>
        </authorList>
    </citation>
    <scope>NUCLEOTIDE SEQUENCE [LARGE SCALE GENOMIC DNA]</scope>
    <source>
        <strain evidence="2">SYSU2018</strain>
    </source>
</reference>
<proteinExistence type="predicted"/>